<gene>
    <name evidence="4" type="ORF">NC998_15325</name>
</gene>
<feature type="modified residue" description="4-aspartylphosphate" evidence="2">
    <location>
        <position position="68"/>
    </location>
</feature>
<dbReference type="Pfam" id="PF00072">
    <property type="entry name" value="Response_reg"/>
    <property type="match status" value="1"/>
</dbReference>
<dbReference type="SMART" id="SM00448">
    <property type="entry name" value="REC"/>
    <property type="match status" value="1"/>
</dbReference>
<protein>
    <submittedName>
        <fullName evidence="4">Response regulator</fullName>
    </submittedName>
</protein>
<proteinExistence type="predicted"/>
<evidence type="ECO:0000259" key="3">
    <source>
        <dbReference type="PROSITE" id="PS50110"/>
    </source>
</evidence>
<dbReference type="InterPro" id="IPR001789">
    <property type="entry name" value="Sig_transdc_resp-reg_receiver"/>
</dbReference>
<reference evidence="4 5" key="1">
    <citation type="submission" date="2022-04" db="EMBL/GenBank/DDBJ databases">
        <title>Positive selection, recombination, and allopatry shape intraspecific diversity of widespread and dominant cyanobacteria.</title>
        <authorList>
            <person name="Wei J."/>
            <person name="Shu W."/>
            <person name="Hu C."/>
        </authorList>
    </citation>
    <scope>NUCLEOTIDE SEQUENCE [LARGE SCALE GENOMIC DNA]</scope>
    <source>
        <strain evidence="4 5">GB2-A4</strain>
    </source>
</reference>
<name>A0ABV0J9L9_9CYAN</name>
<dbReference type="InterPro" id="IPR011006">
    <property type="entry name" value="CheY-like_superfamily"/>
</dbReference>
<organism evidence="4 5">
    <name type="scientific">Trichocoleus desertorum GB2-A4</name>
    <dbReference type="NCBI Taxonomy" id="2933944"/>
    <lineage>
        <taxon>Bacteria</taxon>
        <taxon>Bacillati</taxon>
        <taxon>Cyanobacteriota</taxon>
        <taxon>Cyanophyceae</taxon>
        <taxon>Leptolyngbyales</taxon>
        <taxon>Trichocoleusaceae</taxon>
        <taxon>Trichocoleus</taxon>
    </lineage>
</organism>
<dbReference type="RefSeq" id="WP_242016939.1">
    <property type="nucleotide sequence ID" value="NZ_JAMPKM010000009.1"/>
</dbReference>
<dbReference type="PROSITE" id="PS50110">
    <property type="entry name" value="RESPONSE_REGULATORY"/>
    <property type="match status" value="1"/>
</dbReference>
<evidence type="ECO:0000313" key="5">
    <source>
        <dbReference type="Proteomes" id="UP001464891"/>
    </source>
</evidence>
<accession>A0ABV0J9L9</accession>
<keyword evidence="1 2" id="KW-0597">Phosphoprotein</keyword>
<evidence type="ECO:0000256" key="1">
    <source>
        <dbReference type="ARBA" id="ARBA00022553"/>
    </source>
</evidence>
<comment type="caution">
    <text evidence="4">The sequence shown here is derived from an EMBL/GenBank/DDBJ whole genome shotgun (WGS) entry which is preliminary data.</text>
</comment>
<keyword evidence="5" id="KW-1185">Reference proteome</keyword>
<dbReference type="InterPro" id="IPR050595">
    <property type="entry name" value="Bact_response_regulator"/>
</dbReference>
<dbReference type="Gene3D" id="3.40.50.2300">
    <property type="match status" value="1"/>
</dbReference>
<feature type="domain" description="Response regulatory" evidence="3">
    <location>
        <begin position="19"/>
        <end position="135"/>
    </location>
</feature>
<dbReference type="SUPFAM" id="SSF52172">
    <property type="entry name" value="CheY-like"/>
    <property type="match status" value="1"/>
</dbReference>
<dbReference type="Proteomes" id="UP001464891">
    <property type="component" value="Unassembled WGS sequence"/>
</dbReference>
<evidence type="ECO:0000256" key="2">
    <source>
        <dbReference type="PROSITE-ProRule" id="PRU00169"/>
    </source>
</evidence>
<dbReference type="PANTHER" id="PTHR44591:SF23">
    <property type="entry name" value="CHEY SUBFAMILY"/>
    <property type="match status" value="1"/>
</dbReference>
<sequence>MNMEPFRHKHQHLWVKQPLILVVDDDEDSLLLLSQILKVFGFACINTLQGQTVLNLAKRYQPDLILLDVVLRDISGVEVIQQLKQHPQTQAIPVIAVTALARVEDREQILQLGWDDYISKPYTLEGLEGLIYRTLNQIGFYQAS</sequence>
<dbReference type="EMBL" id="JAMPKM010000009">
    <property type="protein sequence ID" value="MEP0818469.1"/>
    <property type="molecule type" value="Genomic_DNA"/>
</dbReference>
<evidence type="ECO:0000313" key="4">
    <source>
        <dbReference type="EMBL" id="MEP0818469.1"/>
    </source>
</evidence>
<dbReference type="PANTHER" id="PTHR44591">
    <property type="entry name" value="STRESS RESPONSE REGULATOR PROTEIN 1"/>
    <property type="match status" value="1"/>
</dbReference>